<reference evidence="6 7" key="1">
    <citation type="submission" date="2020-03" db="EMBL/GenBank/DDBJ databases">
        <authorList>
            <person name="Sun Q."/>
        </authorList>
    </citation>
    <scope>NUCLEOTIDE SEQUENCE [LARGE SCALE GENOMIC DNA]</scope>
    <source>
        <strain evidence="6 7">KACC 21451</strain>
    </source>
</reference>
<comment type="miscellaneous">
    <text evidence="5">May also have succinyldiaminopimelate aminotransferase activity, thus carrying out the corresponding step in lysine biosynthesis.</text>
</comment>
<dbReference type="GO" id="GO:0005737">
    <property type="term" value="C:cytoplasm"/>
    <property type="evidence" value="ECO:0007669"/>
    <property type="project" value="UniProtKB-SubCell"/>
</dbReference>
<dbReference type="InterPro" id="IPR015424">
    <property type="entry name" value="PyrdxlP-dep_Trfase"/>
</dbReference>
<accession>A0A846TFP9</accession>
<dbReference type="RefSeq" id="WP_167832173.1">
    <property type="nucleotide sequence ID" value="NZ_JAAVUM010000005.1"/>
</dbReference>
<dbReference type="GO" id="GO:0006526">
    <property type="term" value="P:L-arginine biosynthetic process"/>
    <property type="evidence" value="ECO:0007669"/>
    <property type="project" value="UniProtKB-UniRule"/>
</dbReference>
<dbReference type="NCBIfam" id="NF002325">
    <property type="entry name" value="PRK01278.1"/>
    <property type="match status" value="1"/>
</dbReference>
<sequence>MSHLFPTYQRWEIEPDKAEGTIIYGKDGQRYLDFTSGIGVCNLGHRPEAVELAVKKQLELFWHVSNLFPQSIQEAAAKKLAEETGLDCVFFANSGAEANEAAIKLARKATGRGKIITFMQSFHGRTFAGMAATGQEKIKQGFGRMLETFVHLPFNDLESLKAEIDKDTAAVMLEIIQGEGGIHVVTNEFIKEAASLCAENGVLLIIDEIQTGVGRTGKPFAFQHFGIEPDIITVAKGLGNGFPIGAAIGKAELAEFFGPGSHGSTFGGNPISTSAALAVMESIFNAGFLEEASAKGKLLFDLLHKSVGGLDIVKEIRGLGLMAGIELNVEAQPVLAELRKSGLIALSAGEKVVRLLPPLNVTREEVEEAVSLMKSTLSNYKVTV</sequence>
<evidence type="ECO:0000256" key="4">
    <source>
        <dbReference type="ARBA" id="ARBA00022898"/>
    </source>
</evidence>
<dbReference type="PANTHER" id="PTHR11986:SF79">
    <property type="entry name" value="ACETYLORNITHINE AMINOTRANSFERASE, MITOCHONDRIAL"/>
    <property type="match status" value="1"/>
</dbReference>
<evidence type="ECO:0000313" key="7">
    <source>
        <dbReference type="Proteomes" id="UP000587942"/>
    </source>
</evidence>
<keyword evidence="3 5" id="KW-0808">Transferase</keyword>
<evidence type="ECO:0000313" key="6">
    <source>
        <dbReference type="EMBL" id="NKE05750.1"/>
    </source>
</evidence>
<dbReference type="EC" id="2.6.1.11" evidence="5"/>
<dbReference type="UniPathway" id="UPA00068">
    <property type="reaction ID" value="UER00109"/>
</dbReference>
<dbReference type="NCBIfam" id="NF002797">
    <property type="entry name" value="PRK02936.1"/>
    <property type="match status" value="1"/>
</dbReference>
<keyword evidence="1 5" id="KW-0032">Aminotransferase</keyword>
<dbReference type="PANTHER" id="PTHR11986">
    <property type="entry name" value="AMINOTRANSFERASE CLASS III"/>
    <property type="match status" value="1"/>
</dbReference>
<keyword evidence="5" id="KW-0055">Arginine biosynthesis</keyword>
<dbReference type="GO" id="GO:0003992">
    <property type="term" value="F:N2-acetyl-L-ornithine:2-oxoglutarate 5-aminotransferase activity"/>
    <property type="evidence" value="ECO:0007669"/>
    <property type="project" value="UniProtKB-UniRule"/>
</dbReference>
<comment type="cofactor">
    <cofactor evidence="5">
        <name>pyridoxal 5'-phosphate</name>
        <dbReference type="ChEBI" id="CHEBI:597326"/>
    </cofactor>
    <text evidence="5">Binds 1 pyridoxal phosphate per subunit.</text>
</comment>
<dbReference type="SUPFAM" id="SSF53383">
    <property type="entry name" value="PLP-dependent transferases"/>
    <property type="match status" value="1"/>
</dbReference>
<dbReference type="GO" id="GO:0042802">
    <property type="term" value="F:identical protein binding"/>
    <property type="evidence" value="ECO:0007669"/>
    <property type="project" value="TreeGrafter"/>
</dbReference>
<keyword evidence="2 5" id="KW-0028">Amino-acid biosynthesis</keyword>
<dbReference type="PIRSF" id="PIRSF000521">
    <property type="entry name" value="Transaminase_4ab_Lys_Orn"/>
    <property type="match status" value="1"/>
</dbReference>
<keyword evidence="4 5" id="KW-0663">Pyridoxal phosphate</keyword>
<dbReference type="Gene3D" id="3.40.640.10">
    <property type="entry name" value="Type I PLP-dependent aspartate aminotransferase-like (Major domain)"/>
    <property type="match status" value="1"/>
</dbReference>
<dbReference type="InterPro" id="IPR004636">
    <property type="entry name" value="AcOrn/SuccOrn_fam"/>
</dbReference>
<protein>
    <recommendedName>
        <fullName evidence="5">Acetylornithine aminotransferase</fullName>
        <shortName evidence="5">ACOAT</shortName>
        <ecNumber evidence="5">2.6.1.11</ecNumber>
    </recommendedName>
</protein>
<comment type="catalytic activity">
    <reaction evidence="5">
        <text>N(2)-acetyl-L-ornithine + 2-oxoglutarate = N-acetyl-L-glutamate 5-semialdehyde + L-glutamate</text>
        <dbReference type="Rhea" id="RHEA:18049"/>
        <dbReference type="ChEBI" id="CHEBI:16810"/>
        <dbReference type="ChEBI" id="CHEBI:29123"/>
        <dbReference type="ChEBI" id="CHEBI:29985"/>
        <dbReference type="ChEBI" id="CHEBI:57805"/>
        <dbReference type="EC" id="2.6.1.11"/>
    </reaction>
</comment>
<evidence type="ECO:0000256" key="3">
    <source>
        <dbReference type="ARBA" id="ARBA00022679"/>
    </source>
</evidence>
<comment type="subunit">
    <text evidence="5">Homodimer.</text>
</comment>
<dbReference type="EMBL" id="JAAVUM010000005">
    <property type="protein sequence ID" value="NKE05750.1"/>
    <property type="molecule type" value="Genomic_DNA"/>
</dbReference>
<feature type="binding site" evidence="5">
    <location>
        <position position="122"/>
    </location>
    <ligand>
        <name>pyridoxal 5'-phosphate</name>
        <dbReference type="ChEBI" id="CHEBI:597326"/>
    </ligand>
</feature>
<dbReference type="Gene3D" id="3.90.1150.10">
    <property type="entry name" value="Aspartate Aminotransferase, domain 1"/>
    <property type="match status" value="1"/>
</dbReference>
<feature type="binding site" evidence="5">
    <location>
        <begin position="207"/>
        <end position="210"/>
    </location>
    <ligand>
        <name>pyridoxal 5'-phosphate</name>
        <dbReference type="ChEBI" id="CHEBI:597326"/>
    </ligand>
</feature>
<evidence type="ECO:0000256" key="1">
    <source>
        <dbReference type="ARBA" id="ARBA00022576"/>
    </source>
</evidence>
<comment type="pathway">
    <text evidence="5">Amino-acid biosynthesis; L-arginine biosynthesis; N(2)-acetyl-L-ornithine from L-glutamate: step 4/4.</text>
</comment>
<comment type="similarity">
    <text evidence="5">Belongs to the class-III pyridoxal-phosphate-dependent aminotransferase family. ArgD subfamily.</text>
</comment>
<dbReference type="AlphaFoldDB" id="A0A846TFP9"/>
<comment type="subcellular location">
    <subcellularLocation>
        <location evidence="5">Cytoplasm</location>
    </subcellularLocation>
</comment>
<dbReference type="InterPro" id="IPR049704">
    <property type="entry name" value="Aminotrans_3_PPA_site"/>
</dbReference>
<dbReference type="CDD" id="cd00610">
    <property type="entry name" value="OAT_like"/>
    <property type="match status" value="1"/>
</dbReference>
<feature type="binding site" evidence="5">
    <location>
        <position position="264"/>
    </location>
    <ligand>
        <name>N(2)-acetyl-L-ornithine</name>
        <dbReference type="ChEBI" id="CHEBI:57805"/>
    </ligand>
</feature>
<evidence type="ECO:0000256" key="5">
    <source>
        <dbReference type="HAMAP-Rule" id="MF_01107"/>
    </source>
</evidence>
<dbReference type="PROSITE" id="PS00600">
    <property type="entry name" value="AA_TRANSFER_CLASS_3"/>
    <property type="match status" value="1"/>
</dbReference>
<name>A0A846TFP9_9BACI</name>
<evidence type="ECO:0000256" key="2">
    <source>
        <dbReference type="ARBA" id="ARBA00022605"/>
    </source>
</evidence>
<dbReference type="GO" id="GO:0030170">
    <property type="term" value="F:pyridoxal phosphate binding"/>
    <property type="evidence" value="ECO:0007669"/>
    <property type="project" value="InterPro"/>
</dbReference>
<feature type="binding site" evidence="5">
    <location>
        <begin position="95"/>
        <end position="96"/>
    </location>
    <ligand>
        <name>pyridoxal 5'-phosphate</name>
        <dbReference type="ChEBI" id="CHEBI:597326"/>
    </ligand>
</feature>
<dbReference type="NCBIfam" id="TIGR00707">
    <property type="entry name" value="argD"/>
    <property type="match status" value="1"/>
</dbReference>
<feature type="binding site" evidence="5">
    <location>
        <position position="265"/>
    </location>
    <ligand>
        <name>pyridoxal 5'-phosphate</name>
        <dbReference type="ChEBI" id="CHEBI:597326"/>
    </ligand>
</feature>
<gene>
    <name evidence="5" type="primary">argD</name>
    <name evidence="6" type="ORF">GWK17_09770</name>
</gene>
<organism evidence="6 7">
    <name type="scientific">Mesobacillus selenatarsenatis</name>
    <dbReference type="NCBI Taxonomy" id="388741"/>
    <lineage>
        <taxon>Bacteria</taxon>
        <taxon>Bacillati</taxon>
        <taxon>Bacillota</taxon>
        <taxon>Bacilli</taxon>
        <taxon>Bacillales</taxon>
        <taxon>Bacillaceae</taxon>
        <taxon>Mesobacillus</taxon>
    </lineage>
</organism>
<dbReference type="InterPro" id="IPR015421">
    <property type="entry name" value="PyrdxlP-dep_Trfase_major"/>
</dbReference>
<dbReference type="InterPro" id="IPR050103">
    <property type="entry name" value="Class-III_PLP-dep_AT"/>
</dbReference>
<keyword evidence="5" id="KW-0963">Cytoplasm</keyword>
<dbReference type="Proteomes" id="UP000587942">
    <property type="component" value="Unassembled WGS sequence"/>
</dbReference>
<feature type="modified residue" description="N6-(pyridoxal phosphate)lysine" evidence="5">
    <location>
        <position position="236"/>
    </location>
</feature>
<proteinExistence type="inferred from homology"/>
<dbReference type="Pfam" id="PF00202">
    <property type="entry name" value="Aminotran_3"/>
    <property type="match status" value="1"/>
</dbReference>
<dbReference type="FunFam" id="3.40.640.10:FF:000004">
    <property type="entry name" value="Acetylornithine aminotransferase"/>
    <property type="match status" value="1"/>
</dbReference>
<feature type="binding site" evidence="5">
    <location>
        <position position="125"/>
    </location>
    <ligand>
        <name>N(2)-acetyl-L-ornithine</name>
        <dbReference type="ChEBI" id="CHEBI:57805"/>
    </ligand>
</feature>
<dbReference type="InterPro" id="IPR015422">
    <property type="entry name" value="PyrdxlP-dep_Trfase_small"/>
</dbReference>
<dbReference type="HAMAP" id="MF_01107">
    <property type="entry name" value="ArgD_aminotrans_3"/>
    <property type="match status" value="1"/>
</dbReference>
<dbReference type="InterPro" id="IPR005814">
    <property type="entry name" value="Aminotrans_3"/>
</dbReference>
<comment type="caution">
    <text evidence="6">The sequence shown here is derived from an EMBL/GenBank/DDBJ whole genome shotgun (WGS) entry which is preliminary data.</text>
</comment>